<protein>
    <submittedName>
        <fullName evidence="2">AlNc14C22G2238 protein</fullName>
    </submittedName>
</protein>
<dbReference type="AlphaFoldDB" id="F0W5S3"/>
<reference evidence="2" key="1">
    <citation type="journal article" date="2011" name="PLoS Biol.">
        <title>Gene gain and loss during evolution of obligate parasitism in the white rust pathogen of Arabidopsis thaliana.</title>
        <authorList>
            <person name="Kemen E."/>
            <person name="Gardiner A."/>
            <person name="Schultz-Larsen T."/>
            <person name="Kemen A.C."/>
            <person name="Balmuth A.L."/>
            <person name="Robert-Seilaniantz A."/>
            <person name="Bailey K."/>
            <person name="Holub E."/>
            <person name="Studholme D.J."/>
            <person name="Maclean D."/>
            <person name="Jones J.D."/>
        </authorList>
    </citation>
    <scope>NUCLEOTIDE SEQUENCE</scope>
</reference>
<organism evidence="2">
    <name type="scientific">Albugo laibachii Nc14</name>
    <dbReference type="NCBI Taxonomy" id="890382"/>
    <lineage>
        <taxon>Eukaryota</taxon>
        <taxon>Sar</taxon>
        <taxon>Stramenopiles</taxon>
        <taxon>Oomycota</taxon>
        <taxon>Peronosporomycetes</taxon>
        <taxon>Albuginales</taxon>
        <taxon>Albuginaceae</taxon>
        <taxon>Albugo</taxon>
    </lineage>
</organism>
<accession>F0W5S3</accession>
<feature type="compositionally biased region" description="Pro residues" evidence="1">
    <location>
        <begin position="62"/>
        <end position="74"/>
    </location>
</feature>
<gene>
    <name evidence="2" type="primary">AlNc14C22G2238</name>
    <name evidence="2" type="ORF">ALNC14_026070</name>
</gene>
<name>F0W5S3_9STRA</name>
<dbReference type="HOGENOM" id="CLU_061295_0_0_1"/>
<feature type="compositionally biased region" description="Polar residues" evidence="1">
    <location>
        <begin position="110"/>
        <end position="120"/>
    </location>
</feature>
<evidence type="ECO:0000313" key="2">
    <source>
        <dbReference type="EMBL" id="CCA16464.1"/>
    </source>
</evidence>
<sequence>MSTYRVYFHATAFPAPLLVSGKICERPCIAGRYYLARGKGTPLPAEWLRTGQRNPYCLPLPAKTPKPQQPPPTSPGTSTSKVPLAKLHTKHTANVPFPRSLGSEKRPATKTPSDSGTSESILEDNGHSPRSPPDSSSKSTEDKNIHPATQPEGPTYGKVAPFKESLSGTFVRPGNKRNRSIDNFKSLYKKIDLSTRKAFGMRYHVVPSRVGTPTSVAETNEAYHFLKKNHTRIAKDERPTRVGEVVDFFLDDIRTATLPIAMDKFLRLDIQVSKAERFARSTCNGDTLVKFASMHPVALHGVLHSSIRSNAAHLADAVEVYVINRVLAAFEPSSDTSFKMVKANWWKSSNQATILIRFSIPLVERFPSYGRLATRNPISRIF</sequence>
<feature type="region of interest" description="Disordered" evidence="1">
    <location>
        <begin position="56"/>
        <end position="160"/>
    </location>
</feature>
<dbReference type="EMBL" id="FR824067">
    <property type="protein sequence ID" value="CCA16464.1"/>
    <property type="molecule type" value="Genomic_DNA"/>
</dbReference>
<evidence type="ECO:0000256" key="1">
    <source>
        <dbReference type="SAM" id="MobiDB-lite"/>
    </source>
</evidence>
<reference evidence="2" key="2">
    <citation type="submission" date="2011-02" db="EMBL/GenBank/DDBJ databases">
        <authorList>
            <person name="MacLean D."/>
        </authorList>
    </citation>
    <scope>NUCLEOTIDE SEQUENCE</scope>
</reference>
<proteinExistence type="predicted"/>